<accession>A0A972JJT4</accession>
<organism evidence="1 2">
    <name type="scientific">Shewanella salipaludis</name>
    <dbReference type="NCBI Taxonomy" id="2723052"/>
    <lineage>
        <taxon>Bacteria</taxon>
        <taxon>Pseudomonadati</taxon>
        <taxon>Pseudomonadota</taxon>
        <taxon>Gammaproteobacteria</taxon>
        <taxon>Alteromonadales</taxon>
        <taxon>Shewanellaceae</taxon>
        <taxon>Shewanella</taxon>
    </lineage>
</organism>
<reference evidence="1" key="1">
    <citation type="submission" date="2020-04" db="EMBL/GenBank/DDBJ databases">
        <title>Description of Shewanella salipaludis sp. nov., isolated from a salt marsh.</title>
        <authorList>
            <person name="Park S."/>
            <person name="Yoon J.-H."/>
        </authorList>
    </citation>
    <scope>NUCLEOTIDE SEQUENCE</scope>
    <source>
        <strain evidence="1">SHSM-M6</strain>
    </source>
</reference>
<protein>
    <submittedName>
        <fullName evidence="1">Uncharacterized protein</fullName>
    </submittedName>
</protein>
<evidence type="ECO:0000313" key="2">
    <source>
        <dbReference type="Proteomes" id="UP000737113"/>
    </source>
</evidence>
<name>A0A972JJT4_9GAMM</name>
<dbReference type="RefSeq" id="WP_169565183.1">
    <property type="nucleotide sequence ID" value="NZ_JAAXYH010000012.1"/>
</dbReference>
<proteinExistence type="predicted"/>
<sequence length="110" mass="12419">MTMSKRKPTIKGLVDIRTLSGRGVSGQKVYQIYLKLGTLEMEKLRRQKERDNVLERMNTINHRLQSIDAEIDMLRRGIEALTATEVGADKVDAANNSAASGPKRGFKLRY</sequence>
<dbReference type="AlphaFoldDB" id="A0A972JJT4"/>
<dbReference type="EMBL" id="JAAXYH010000012">
    <property type="protein sequence ID" value="NMH66458.1"/>
    <property type="molecule type" value="Genomic_DNA"/>
</dbReference>
<evidence type="ECO:0000313" key="1">
    <source>
        <dbReference type="EMBL" id="NMH66458.1"/>
    </source>
</evidence>
<gene>
    <name evidence="1" type="ORF">HC757_14965</name>
</gene>
<comment type="caution">
    <text evidence="1">The sequence shown here is derived from an EMBL/GenBank/DDBJ whole genome shotgun (WGS) entry which is preliminary data.</text>
</comment>
<dbReference type="Proteomes" id="UP000737113">
    <property type="component" value="Unassembled WGS sequence"/>
</dbReference>
<keyword evidence="2" id="KW-1185">Reference proteome</keyword>